<dbReference type="GO" id="GO:0004553">
    <property type="term" value="F:hydrolase activity, hydrolyzing O-glycosyl compounds"/>
    <property type="evidence" value="ECO:0007669"/>
    <property type="project" value="InterPro"/>
</dbReference>
<accession>A0A2S5B377</accession>
<comment type="caution">
    <text evidence="3">The sequence shown here is derived from an EMBL/GenBank/DDBJ whole genome shotgun (WGS) entry which is preliminary data.</text>
</comment>
<feature type="domain" description="GH16" evidence="2">
    <location>
        <begin position="50"/>
        <end position="281"/>
    </location>
</feature>
<keyword evidence="4" id="KW-1185">Reference proteome</keyword>
<dbReference type="Pfam" id="PF26113">
    <property type="entry name" value="GH16_XgeA"/>
    <property type="match status" value="1"/>
</dbReference>
<dbReference type="SUPFAM" id="SSF49899">
    <property type="entry name" value="Concanavalin A-like lectins/glucanases"/>
    <property type="match status" value="1"/>
</dbReference>
<dbReference type="GO" id="GO:0009251">
    <property type="term" value="P:glucan catabolic process"/>
    <property type="evidence" value="ECO:0007669"/>
    <property type="project" value="TreeGrafter"/>
</dbReference>
<evidence type="ECO:0000256" key="1">
    <source>
        <dbReference type="SAM" id="SignalP"/>
    </source>
</evidence>
<keyword evidence="1" id="KW-0732">Signal</keyword>
<proteinExistence type="predicted"/>
<dbReference type="AlphaFoldDB" id="A0A2S5B377"/>
<protein>
    <recommendedName>
        <fullName evidence="2">GH16 domain-containing protein</fullName>
    </recommendedName>
</protein>
<dbReference type="Gene3D" id="2.60.120.200">
    <property type="match status" value="1"/>
</dbReference>
<evidence type="ECO:0000313" key="4">
    <source>
        <dbReference type="Proteomes" id="UP000237144"/>
    </source>
</evidence>
<dbReference type="InterPro" id="IPR050546">
    <property type="entry name" value="Glycosyl_Hydrlase_16"/>
</dbReference>
<dbReference type="PROSITE" id="PS51762">
    <property type="entry name" value="GH16_2"/>
    <property type="match status" value="1"/>
</dbReference>
<feature type="chain" id="PRO_5015745404" description="GH16 domain-containing protein" evidence="1">
    <location>
        <begin position="20"/>
        <end position="345"/>
    </location>
</feature>
<gene>
    <name evidence="3" type="ORF">BMF94_5539</name>
</gene>
<dbReference type="PANTHER" id="PTHR10963">
    <property type="entry name" value="GLYCOSYL HYDROLASE-RELATED"/>
    <property type="match status" value="1"/>
</dbReference>
<dbReference type="InterPro" id="IPR013320">
    <property type="entry name" value="ConA-like_dom_sf"/>
</dbReference>
<feature type="signal peptide" evidence="1">
    <location>
        <begin position="1"/>
        <end position="19"/>
    </location>
</feature>
<evidence type="ECO:0000259" key="2">
    <source>
        <dbReference type="PROSITE" id="PS51762"/>
    </source>
</evidence>
<dbReference type="InterPro" id="IPR000757">
    <property type="entry name" value="Beta-glucanase-like"/>
</dbReference>
<dbReference type="PANTHER" id="PTHR10963:SF24">
    <property type="entry name" value="GLYCOSIDASE C21B10.07-RELATED"/>
    <property type="match status" value="1"/>
</dbReference>
<name>A0A2S5B377_9BASI</name>
<evidence type="ECO:0000313" key="3">
    <source>
        <dbReference type="EMBL" id="POY71227.1"/>
    </source>
</evidence>
<sequence>MRTAAAIVALAATAAVASAHSGSHSAASRKRHSEVKRASGYQLTGYYAGQDFLNLFDFATGSQNGGLANFVDEATAFNQGLVEVKNGEVHLRTASWVNPDGNSLNAIKLTSKATYAEGLYLWDVVRMPQVCGSWPAIWSTGPDWPNGGEIDLVEYVSLQSKNGFSVHTGPGCWAGSTGYTAENMLAGAQGNNCDAYATDSQGCGYRSAQNATCGIGANEEGAGVYAMEWSTAGIKAWYFPRNQIPQDITAKNPNPWSWSTPDMFISSATCDPSVYFKPQTLVVNSNICGTWPEGVWNMDNSYAGQVSGSCAALTGAATCRDYALGSASDFSHAYWRIGSFSVYNY</sequence>
<organism evidence="3 4">
    <name type="scientific">Rhodotorula taiwanensis</name>
    <dbReference type="NCBI Taxonomy" id="741276"/>
    <lineage>
        <taxon>Eukaryota</taxon>
        <taxon>Fungi</taxon>
        <taxon>Dikarya</taxon>
        <taxon>Basidiomycota</taxon>
        <taxon>Pucciniomycotina</taxon>
        <taxon>Microbotryomycetes</taxon>
        <taxon>Sporidiobolales</taxon>
        <taxon>Sporidiobolaceae</taxon>
        <taxon>Rhodotorula</taxon>
    </lineage>
</organism>
<dbReference type="OrthoDB" id="192832at2759"/>
<reference evidence="3 4" key="1">
    <citation type="journal article" date="2018" name="Front. Microbiol.">
        <title>Prospects for Fungal Bioremediation of Acidic Radioactive Waste Sites: Characterization and Genome Sequence of Rhodotorula taiwanensis MD1149.</title>
        <authorList>
            <person name="Tkavc R."/>
            <person name="Matrosova V.Y."/>
            <person name="Grichenko O.E."/>
            <person name="Gostincar C."/>
            <person name="Volpe R.P."/>
            <person name="Klimenkova P."/>
            <person name="Gaidamakova E.K."/>
            <person name="Zhou C.E."/>
            <person name="Stewart B.J."/>
            <person name="Lyman M.G."/>
            <person name="Malfatti S.A."/>
            <person name="Rubinfeld B."/>
            <person name="Courtot M."/>
            <person name="Singh J."/>
            <person name="Dalgard C.L."/>
            <person name="Hamilton T."/>
            <person name="Frey K.G."/>
            <person name="Gunde-Cimerman N."/>
            <person name="Dugan L."/>
            <person name="Daly M.J."/>
        </authorList>
    </citation>
    <scope>NUCLEOTIDE SEQUENCE [LARGE SCALE GENOMIC DNA]</scope>
    <source>
        <strain evidence="3 4">MD1149</strain>
    </source>
</reference>
<dbReference type="STRING" id="741276.A0A2S5B377"/>
<dbReference type="EMBL" id="PJQD01000085">
    <property type="protein sequence ID" value="POY71227.1"/>
    <property type="molecule type" value="Genomic_DNA"/>
</dbReference>
<dbReference type="Proteomes" id="UP000237144">
    <property type="component" value="Unassembled WGS sequence"/>
</dbReference>